<dbReference type="Proteomes" id="UP000095287">
    <property type="component" value="Unplaced"/>
</dbReference>
<sequence>MDNVPALFIKSVLCITSLPDVQWFQVLSSRSWSQLAGDQMKRRKNWRLFIDNTDNEHLGYLESKYKYPSVFASFDEFAVADPDLNQITEIWFITPNKMFVRKDGDDDKIASKWTKIAAQDIESFKRRFFSRINYGALDRLELAGTDSIGLRLDILNHLADKNLRIRKLELSYQGPASIDFLKEQVQKKVIVDMSMYGDWPQKSTAPLVEALIPQRQLLSFSCYARMSLRESFFTSLVADWKNDDSPEEKSVHFWRQTVHSLRSGVYDHPTSEQQLKLEVDTNNNFITLIQSEFLKR</sequence>
<protein>
    <submittedName>
        <fullName evidence="2">F-box domain-containing protein</fullName>
    </submittedName>
</protein>
<keyword evidence="1" id="KW-1185">Reference proteome</keyword>
<evidence type="ECO:0000313" key="2">
    <source>
        <dbReference type="WBParaSite" id="L893_g21498.t1"/>
    </source>
</evidence>
<evidence type="ECO:0000313" key="1">
    <source>
        <dbReference type="Proteomes" id="UP000095287"/>
    </source>
</evidence>
<organism evidence="1 2">
    <name type="scientific">Steinernema glaseri</name>
    <dbReference type="NCBI Taxonomy" id="37863"/>
    <lineage>
        <taxon>Eukaryota</taxon>
        <taxon>Metazoa</taxon>
        <taxon>Ecdysozoa</taxon>
        <taxon>Nematoda</taxon>
        <taxon>Chromadorea</taxon>
        <taxon>Rhabditida</taxon>
        <taxon>Tylenchina</taxon>
        <taxon>Panagrolaimomorpha</taxon>
        <taxon>Strongyloidoidea</taxon>
        <taxon>Steinernematidae</taxon>
        <taxon>Steinernema</taxon>
    </lineage>
</organism>
<proteinExistence type="predicted"/>
<dbReference type="AlphaFoldDB" id="A0A1I7Z079"/>
<name>A0A1I7Z079_9BILA</name>
<accession>A0A1I7Z079</accession>
<dbReference type="WBParaSite" id="L893_g21498.t1">
    <property type="protein sequence ID" value="L893_g21498.t1"/>
    <property type="gene ID" value="L893_g21498"/>
</dbReference>
<reference evidence="2" key="1">
    <citation type="submission" date="2016-11" db="UniProtKB">
        <authorList>
            <consortium name="WormBaseParasite"/>
        </authorList>
    </citation>
    <scope>IDENTIFICATION</scope>
</reference>